<protein>
    <submittedName>
        <fullName evidence="1">Uncharacterized protein</fullName>
    </submittedName>
</protein>
<evidence type="ECO:0000313" key="1">
    <source>
        <dbReference type="EMBL" id="KNZ48927.1"/>
    </source>
</evidence>
<reference evidence="1 2" key="1">
    <citation type="submission" date="2015-08" db="EMBL/GenBank/DDBJ databases">
        <title>Next Generation Sequencing and Analysis of the Genome of Puccinia sorghi L Schw, the Causal Agent of Maize Common Rust.</title>
        <authorList>
            <person name="Rochi L."/>
            <person name="Burguener G."/>
            <person name="Darino M."/>
            <person name="Turjanski A."/>
            <person name="Kreff E."/>
            <person name="Dieguez M.J."/>
            <person name="Sacco F."/>
        </authorList>
    </citation>
    <scope>NUCLEOTIDE SEQUENCE [LARGE SCALE GENOMIC DNA]</scope>
    <source>
        <strain evidence="1 2">RO10H11247</strain>
    </source>
</reference>
<sequence length="157" mass="17869">MALVAWRLRHVWKVNVWKLGDEWLWMGKRENSKLKQRWPTKSLKPPSYKWKLESKPSPPPLHNPCTSKKPKNCQVSLYITTNVISFPDYKSKVVFALLYLSWPIKPMSPPADDQSLQQTSGEFQSQAGCQLKQIKSVSNYTHTSTIPGGGRPCSGKA</sequence>
<accession>A0A0L6UKZ7</accession>
<gene>
    <name evidence="1" type="ORF">VP01_531g8</name>
</gene>
<dbReference type="VEuPathDB" id="FungiDB:VP01_531g8"/>
<organism evidence="1 2">
    <name type="scientific">Puccinia sorghi</name>
    <dbReference type="NCBI Taxonomy" id="27349"/>
    <lineage>
        <taxon>Eukaryota</taxon>
        <taxon>Fungi</taxon>
        <taxon>Dikarya</taxon>
        <taxon>Basidiomycota</taxon>
        <taxon>Pucciniomycotina</taxon>
        <taxon>Pucciniomycetes</taxon>
        <taxon>Pucciniales</taxon>
        <taxon>Pucciniaceae</taxon>
        <taxon>Puccinia</taxon>
    </lineage>
</organism>
<evidence type="ECO:0000313" key="2">
    <source>
        <dbReference type="Proteomes" id="UP000037035"/>
    </source>
</evidence>
<comment type="caution">
    <text evidence="1">The sequence shown here is derived from an EMBL/GenBank/DDBJ whole genome shotgun (WGS) entry which is preliminary data.</text>
</comment>
<proteinExistence type="predicted"/>
<keyword evidence="2" id="KW-1185">Reference proteome</keyword>
<dbReference type="Proteomes" id="UP000037035">
    <property type="component" value="Unassembled WGS sequence"/>
</dbReference>
<dbReference type="EMBL" id="LAVV01010520">
    <property type="protein sequence ID" value="KNZ48927.1"/>
    <property type="molecule type" value="Genomic_DNA"/>
</dbReference>
<name>A0A0L6UKZ7_9BASI</name>
<dbReference type="AlphaFoldDB" id="A0A0L6UKZ7"/>